<dbReference type="SUPFAM" id="SSF47413">
    <property type="entry name" value="lambda repressor-like DNA-binding domains"/>
    <property type="match status" value="1"/>
</dbReference>
<dbReference type="Gene3D" id="1.10.260.40">
    <property type="entry name" value="lambda repressor-like DNA-binding domains"/>
    <property type="match status" value="1"/>
</dbReference>
<dbReference type="InterPro" id="IPR001387">
    <property type="entry name" value="Cro/C1-type_HTH"/>
</dbReference>
<proteinExistence type="predicted"/>
<organism evidence="1 2">
    <name type="scientific">Streptomyces clavuligerus</name>
    <dbReference type="NCBI Taxonomy" id="1901"/>
    <lineage>
        <taxon>Bacteria</taxon>
        <taxon>Bacillati</taxon>
        <taxon>Actinomycetota</taxon>
        <taxon>Actinomycetes</taxon>
        <taxon>Kitasatosporales</taxon>
        <taxon>Streptomycetaceae</taxon>
        <taxon>Streptomyces</taxon>
    </lineage>
</organism>
<dbReference type="OrthoDB" id="3213425at2"/>
<reference evidence="1 2" key="1">
    <citation type="journal article" date="2010" name="Genome Biol. Evol.">
        <title>The sequence of a 1.8-mb bacterial linear plasmid reveals a rich evolutionary reservoir of secondary metabolic pathways.</title>
        <authorList>
            <person name="Medema M.H."/>
            <person name="Trefzer A."/>
            <person name="Kovalchuk A."/>
            <person name="van den Berg M."/>
            <person name="Mueller U."/>
            <person name="Heijne W."/>
            <person name="Wu L."/>
            <person name="Alam M.T."/>
            <person name="Ronning C.M."/>
            <person name="Nierman W.C."/>
            <person name="Bovenberg R.A.L."/>
            <person name="Breitling R."/>
            <person name="Takano E."/>
        </authorList>
    </citation>
    <scope>NUCLEOTIDE SEQUENCE [LARGE SCALE GENOMIC DNA]</scope>
    <source>
        <strain evidence="2">ATCC 27064 / DSM 738 / JCM 4710 / NBRC 13307 / NCIMB 12785 / NRRL 3585 / VKM Ac-602</strain>
    </source>
</reference>
<protein>
    <submittedName>
        <fullName evidence="1">HTH_3 domain-containing protein</fullName>
    </submittedName>
</protein>
<keyword evidence="2" id="KW-1185">Reference proteome</keyword>
<dbReference type="Proteomes" id="UP000002357">
    <property type="component" value="Chromosome"/>
</dbReference>
<dbReference type="GO" id="GO:0003677">
    <property type="term" value="F:DNA binding"/>
    <property type="evidence" value="ECO:0007669"/>
    <property type="project" value="InterPro"/>
</dbReference>
<name>B5H3G9_STRCL</name>
<evidence type="ECO:0000313" key="2">
    <source>
        <dbReference type="Proteomes" id="UP000002357"/>
    </source>
</evidence>
<dbReference type="Pfam" id="PF13560">
    <property type="entry name" value="HTH_31"/>
    <property type="match status" value="1"/>
</dbReference>
<dbReference type="InterPro" id="IPR010982">
    <property type="entry name" value="Lambda_DNA-bd_dom_sf"/>
</dbReference>
<dbReference type="EMBL" id="CM000913">
    <property type="protein sequence ID" value="EFG10212.1"/>
    <property type="molecule type" value="Genomic_DNA"/>
</dbReference>
<accession>B5H3G9</accession>
<evidence type="ECO:0000313" key="1">
    <source>
        <dbReference type="EMBL" id="EFG10212.1"/>
    </source>
</evidence>
<dbReference type="CDD" id="cd00093">
    <property type="entry name" value="HTH_XRE"/>
    <property type="match status" value="1"/>
</dbReference>
<dbReference type="AlphaFoldDB" id="B5H3G9"/>
<dbReference type="eggNOG" id="COG1396">
    <property type="taxonomic scope" value="Bacteria"/>
</dbReference>
<sequence>MWSAPSGPGSAFCTRITPATPCAPERRDRNRRASVLGFIPFRVGLQRAGIHWPGMGPHMGQCGGHTGQMTTVIGANIRHRRKQRGWTQARLAWELCRAAGVQGEPVSTQEITRWEAGRRTPRDWLPFLAAVLGVSVEVLTGPPVPPEAAMLSLAGYLPEGDPLAPLSARNGRRIGEGVVRDLHQRVHGLRRADDVVYGLDLIGRAMLTAIPVRTERAGWPPPVRADSACHPWSDLGNLQAVGHVVGHATALESKKPHMKWGPCWWVFDITGWPVLMTLSGGGLHRLSAGACTRVCPVGSFPGWGGQEGCRTVCRCLWGRLLVRWRAADLLRAGRGCAMAVPSRASLECVRGHLLCWSGRVGWCWCSVGCGVSGGRGMPGGVGFGGVERVHGIRGVSDIGCHGGWRPGVW</sequence>
<dbReference type="RefSeq" id="WP_003958835.1">
    <property type="nucleotide sequence ID" value="NZ_CM000913.1"/>
</dbReference>
<gene>
    <name evidence="1" type="ORF">SCLAV_5139</name>
</gene>
<dbReference type="PROSITE" id="PS50943">
    <property type="entry name" value="HTH_CROC1"/>
    <property type="match status" value="1"/>
</dbReference>